<feature type="chain" id="PRO_5025042537" description="Glycosyl hydrolase family 92 domain-containing protein" evidence="1">
    <location>
        <begin position="22"/>
        <end position="777"/>
    </location>
</feature>
<dbReference type="GO" id="GO:0005829">
    <property type="term" value="C:cytosol"/>
    <property type="evidence" value="ECO:0007669"/>
    <property type="project" value="TreeGrafter"/>
</dbReference>
<name>A0A642UZ36_9ASCO</name>
<sequence length="777" mass="86971">MLFSKRVVVAIAMALASPALAEEDYTRYVNPLIGTPYKGHVFPGASIPFGMAKPGADTFSEEGHYQGGFNPDIKKVNGFSQMHDDGTGGGGSLGNFPIFPMDGGKTCPGSDLFNCPFSRADRETDYKDFNGTAGYFELTLDSDIKTELTATRRTALHRYTFPDDVEMPVLNIELTDMARTRKRGGLDVDNDKKRVTGEGTFSPSFGLGTYDLYFCADFKGAELKDHALYYNFATGKGDSLNFTDNTQYEIPKPAGVLLEFEEGASKIEARVGVSFMSREQACSNAQDEAKDWDFDQTLKDSQKQWNEYLGRIEVKADNETDLTLFYSSLYRSFLAPQNYTDENPLWDSDEPSYSSFYCIWDTFRTSFPLLAVTAPEAEEEMIRSMLDIYDHDGYLPDCRMTHNKGFTQGGSNGDNALSDAYTKGIGKDTIDWEKAYKAMVKDAEVEPVDWDVEGRGGIESWQKLHYIPYHDFDTQGNGLQTRSGSRTVEYAYNDFCISLVASGLGKEDDCKKYQERSTYWENLWNNETESEGHKGFIQPKFANGTWFDVDPRFCSPALNHTSCYLNPDGGEFYEAASWTYSLLAAHDFDHLIDIIGGPDAVEKRLDTFFHSNFQDVGDEIGWMCMYIAHYAGKPHIVADRMREFIPDVFNATISGLPDNDDSGAMGAFLVFNMIGIYPNAGQDLYLITSPFLPEASIKNPETGKTAKITAKNLSDKNRYIQSAKLDGKDYQKAYLTHSFFTEGSHLELEMGSNPNSKWGTKQLPPSLSKGDFKCSTK</sequence>
<dbReference type="GO" id="GO:0005975">
    <property type="term" value="P:carbohydrate metabolic process"/>
    <property type="evidence" value="ECO:0007669"/>
    <property type="project" value="InterPro"/>
</dbReference>
<dbReference type="PANTHER" id="PTHR12143:SF42">
    <property type="entry name" value="PUTATIVE SUBFAMILY (AFU_ORTHOLOGUE AFUA_6G13760)-RELATED"/>
    <property type="match status" value="1"/>
</dbReference>
<feature type="domain" description="Glycosyl hydrolase family 92 N-terminal" evidence="3">
    <location>
        <begin position="28"/>
        <end position="274"/>
    </location>
</feature>
<reference evidence="4" key="1">
    <citation type="journal article" date="2019" name="G3 (Bethesda)">
        <title>Genome Assemblies of Two Rare Opportunistic Yeast Pathogens: Diutina rugosa (syn. Candida rugosa) and Trichomonascus ciferrii (syn. Candida ciferrii).</title>
        <authorList>
            <person name="Mixao V."/>
            <person name="Saus E."/>
            <person name="Hansen A.P."/>
            <person name="Lass-Florl C."/>
            <person name="Gabaldon T."/>
        </authorList>
    </citation>
    <scope>NUCLEOTIDE SEQUENCE</scope>
    <source>
        <strain evidence="4">CBS 4856</strain>
    </source>
</reference>
<dbReference type="Gene3D" id="3.30.2080.10">
    <property type="entry name" value="GH92 mannosidase domain"/>
    <property type="match status" value="1"/>
</dbReference>
<dbReference type="Gene3D" id="1.20.1050.60">
    <property type="entry name" value="alpha-1,2-mannosidase"/>
    <property type="match status" value="1"/>
</dbReference>
<keyword evidence="1" id="KW-0732">Signal</keyword>
<evidence type="ECO:0008006" key="6">
    <source>
        <dbReference type="Google" id="ProtNLM"/>
    </source>
</evidence>
<dbReference type="AlphaFoldDB" id="A0A642UZ36"/>
<dbReference type="PANTHER" id="PTHR12143">
    <property type="entry name" value="PEPTIDE N-GLYCANASE PNGASE -RELATED"/>
    <property type="match status" value="1"/>
</dbReference>
<dbReference type="OrthoDB" id="449263at2759"/>
<dbReference type="Pfam" id="PF17678">
    <property type="entry name" value="Glyco_hydro_92N"/>
    <property type="match status" value="1"/>
</dbReference>
<dbReference type="Gene3D" id="2.70.98.10">
    <property type="match status" value="1"/>
</dbReference>
<accession>A0A642UZ36</accession>
<evidence type="ECO:0000313" key="4">
    <source>
        <dbReference type="EMBL" id="KAA8908155.1"/>
    </source>
</evidence>
<dbReference type="InterPro" id="IPR012939">
    <property type="entry name" value="Glyco_hydro_92"/>
</dbReference>
<organism evidence="4 5">
    <name type="scientific">Trichomonascus ciferrii</name>
    <dbReference type="NCBI Taxonomy" id="44093"/>
    <lineage>
        <taxon>Eukaryota</taxon>
        <taxon>Fungi</taxon>
        <taxon>Dikarya</taxon>
        <taxon>Ascomycota</taxon>
        <taxon>Saccharomycotina</taxon>
        <taxon>Dipodascomycetes</taxon>
        <taxon>Dipodascales</taxon>
        <taxon>Trichomonascaceae</taxon>
        <taxon>Trichomonascus</taxon>
        <taxon>Trichomonascus ciferrii complex</taxon>
    </lineage>
</organism>
<dbReference type="InterPro" id="IPR041371">
    <property type="entry name" value="GH92_N"/>
</dbReference>
<evidence type="ECO:0000259" key="3">
    <source>
        <dbReference type="Pfam" id="PF17678"/>
    </source>
</evidence>
<feature type="domain" description="Glycosyl hydrolase family 92" evidence="2">
    <location>
        <begin position="280"/>
        <end position="752"/>
    </location>
</feature>
<dbReference type="Pfam" id="PF07971">
    <property type="entry name" value="Glyco_hydro_92"/>
    <property type="match status" value="1"/>
</dbReference>
<dbReference type="Gene3D" id="1.20.1610.10">
    <property type="entry name" value="alpha-1,2-mannosidases domains"/>
    <property type="match status" value="1"/>
</dbReference>
<dbReference type="InterPro" id="IPR014718">
    <property type="entry name" value="GH-type_carb-bd"/>
</dbReference>
<protein>
    <recommendedName>
        <fullName evidence="6">Glycosyl hydrolase family 92 domain-containing protein</fullName>
    </recommendedName>
</protein>
<dbReference type="InterPro" id="IPR005887">
    <property type="entry name" value="GH92_a_mannosidase_put"/>
</dbReference>
<dbReference type="VEuPathDB" id="FungiDB:TRICI_004809"/>
<dbReference type="GO" id="GO:0006516">
    <property type="term" value="P:glycoprotein catabolic process"/>
    <property type="evidence" value="ECO:0007669"/>
    <property type="project" value="TreeGrafter"/>
</dbReference>
<dbReference type="GO" id="GO:0000224">
    <property type="term" value="F:peptide-N4-(N-acetyl-beta-glucosaminyl)asparagine amidase activity"/>
    <property type="evidence" value="ECO:0007669"/>
    <property type="project" value="TreeGrafter"/>
</dbReference>
<dbReference type="GO" id="GO:0030246">
    <property type="term" value="F:carbohydrate binding"/>
    <property type="evidence" value="ECO:0007669"/>
    <property type="project" value="InterPro"/>
</dbReference>
<evidence type="ECO:0000256" key="1">
    <source>
        <dbReference type="SAM" id="SignalP"/>
    </source>
</evidence>
<evidence type="ECO:0000313" key="5">
    <source>
        <dbReference type="Proteomes" id="UP000761534"/>
    </source>
</evidence>
<dbReference type="GO" id="GO:0005634">
    <property type="term" value="C:nucleus"/>
    <property type="evidence" value="ECO:0007669"/>
    <property type="project" value="TreeGrafter"/>
</dbReference>
<keyword evidence="5" id="KW-1185">Reference proteome</keyword>
<dbReference type="FunFam" id="1.20.1050.60:FF:000002">
    <property type="entry name" value="Glycosyl hydrolase family 92"/>
    <property type="match status" value="1"/>
</dbReference>
<dbReference type="InterPro" id="IPR050883">
    <property type="entry name" value="PNGase"/>
</dbReference>
<dbReference type="FunFam" id="3.30.2080.10:FF:000001">
    <property type="entry name" value="Alpha-1,2-mannosidase subfamily"/>
    <property type="match status" value="1"/>
</dbReference>
<dbReference type="NCBIfam" id="TIGR01180">
    <property type="entry name" value="aman2_put"/>
    <property type="match status" value="1"/>
</dbReference>
<evidence type="ECO:0000259" key="2">
    <source>
        <dbReference type="Pfam" id="PF07971"/>
    </source>
</evidence>
<dbReference type="Proteomes" id="UP000761534">
    <property type="component" value="Unassembled WGS sequence"/>
</dbReference>
<dbReference type="EMBL" id="SWFS01000369">
    <property type="protein sequence ID" value="KAA8908155.1"/>
    <property type="molecule type" value="Genomic_DNA"/>
</dbReference>
<gene>
    <name evidence="4" type="ORF">TRICI_004809</name>
</gene>
<dbReference type="InterPro" id="IPR008928">
    <property type="entry name" value="6-hairpin_glycosidase_sf"/>
</dbReference>
<comment type="caution">
    <text evidence="4">The sequence shown here is derived from an EMBL/GenBank/DDBJ whole genome shotgun (WGS) entry which is preliminary data.</text>
</comment>
<proteinExistence type="predicted"/>
<feature type="signal peptide" evidence="1">
    <location>
        <begin position="1"/>
        <end position="21"/>
    </location>
</feature>
<dbReference type="SUPFAM" id="SSF48208">
    <property type="entry name" value="Six-hairpin glycosidases"/>
    <property type="match status" value="1"/>
</dbReference>